<dbReference type="Pfam" id="PF19030">
    <property type="entry name" value="TSP1_ADAMTS"/>
    <property type="match status" value="8"/>
</dbReference>
<keyword evidence="16" id="KW-0106">Calcium</keyword>
<dbReference type="PANTHER" id="PTHR13723">
    <property type="entry name" value="ADAMTS A DISINTEGRIN AND METALLOPROTEASE WITH THROMBOSPONDIN MOTIFS PROTEASE"/>
    <property type="match status" value="1"/>
</dbReference>
<dbReference type="FunFam" id="2.20.100.10:FF:000005">
    <property type="entry name" value="ADAM metallopeptidase with thrombospondin type 1 motif 9"/>
    <property type="match status" value="4"/>
</dbReference>
<feature type="binding site" evidence="16">
    <location>
        <position position="250"/>
    </location>
    <ligand>
        <name>Ca(2+)</name>
        <dbReference type="ChEBI" id="CHEBI:29108"/>
        <label>1</label>
    </ligand>
</feature>
<evidence type="ECO:0000313" key="22">
    <source>
        <dbReference type="Proteomes" id="UP000694428"/>
    </source>
</evidence>
<dbReference type="Pfam" id="PF05986">
    <property type="entry name" value="ADAMTS_spacer1"/>
    <property type="match status" value="1"/>
</dbReference>
<evidence type="ECO:0000256" key="15">
    <source>
        <dbReference type="PIRSR" id="PIRSR613273-1"/>
    </source>
</evidence>
<evidence type="ECO:0000256" key="16">
    <source>
        <dbReference type="PIRSR" id="PIRSR613273-2"/>
    </source>
</evidence>
<evidence type="ECO:0000256" key="12">
    <source>
        <dbReference type="ARBA" id="ARBA00023145"/>
    </source>
</evidence>
<feature type="disulfide bond" evidence="17">
    <location>
        <begin position="474"/>
        <end position="511"/>
    </location>
</feature>
<keyword evidence="5" id="KW-0165">Cleavage on pair of basic residues</keyword>
<protein>
    <submittedName>
        <fullName evidence="21">ADAM metallopeptidase with thrombospondin type 1 motif 20</fullName>
    </submittedName>
</protein>
<dbReference type="SUPFAM" id="SSF55486">
    <property type="entry name" value="Metalloproteases ('zincins'), catalytic domain"/>
    <property type="match status" value="1"/>
</dbReference>
<keyword evidence="11" id="KW-0482">Metalloprotease</keyword>
<evidence type="ECO:0000256" key="14">
    <source>
        <dbReference type="ARBA" id="ARBA00023180"/>
    </source>
</evidence>
<evidence type="ECO:0000256" key="11">
    <source>
        <dbReference type="ARBA" id="ARBA00023049"/>
    </source>
</evidence>
<keyword evidence="7 19" id="KW-0732">Signal</keyword>
<dbReference type="PANTHER" id="PTHR13723:SF165">
    <property type="entry name" value="A DISINTEGRIN AND METALLOPROTEINASE WITH THROMBOSPONDIN MOTIFS 20"/>
    <property type="match status" value="1"/>
</dbReference>
<keyword evidence="13 17" id="KW-1015">Disulfide bond</keyword>
<feature type="disulfide bond" evidence="17">
    <location>
        <begin position="489"/>
        <end position="501"/>
    </location>
</feature>
<dbReference type="Gene3D" id="3.40.390.10">
    <property type="entry name" value="Collagenase (Catalytic Domain)"/>
    <property type="match status" value="1"/>
</dbReference>
<reference evidence="21" key="2">
    <citation type="submission" date="2025-09" db="UniProtKB">
        <authorList>
            <consortium name="Ensembl"/>
        </authorList>
    </citation>
    <scope>IDENTIFICATION</scope>
</reference>
<feature type="disulfide bond" evidence="17">
    <location>
        <begin position="395"/>
        <end position="417"/>
    </location>
</feature>
<dbReference type="FunFam" id="3.40.1620.60:FF:000005">
    <property type="entry name" value="ADAM metallopeptidase with thrombospondin type 1 motif 9"/>
    <property type="match status" value="1"/>
</dbReference>
<evidence type="ECO:0000256" key="13">
    <source>
        <dbReference type="ARBA" id="ARBA00023157"/>
    </source>
</evidence>
<evidence type="ECO:0000259" key="20">
    <source>
        <dbReference type="PROSITE" id="PS50215"/>
    </source>
</evidence>
<comment type="caution">
    <text evidence="18">Lacks conserved residue(s) required for the propagation of feature annotation.</text>
</comment>
<dbReference type="FunFam" id="2.20.100.10:FF:000006">
    <property type="entry name" value="A disintegrin and metalloproteinase with thrombospondin motifs 1"/>
    <property type="match status" value="1"/>
</dbReference>
<keyword evidence="10 16" id="KW-0862">Zinc</keyword>
<feature type="disulfide bond" evidence="17">
    <location>
        <begin position="406"/>
        <end position="427"/>
    </location>
</feature>
<dbReference type="FunFam" id="2.20.100.10:FF:000010">
    <property type="entry name" value="ADAM metallopeptidase with thrombospondin type 1 motif 9"/>
    <property type="match status" value="1"/>
</dbReference>
<feature type="disulfide bond" evidence="17">
    <location>
        <begin position="324"/>
        <end position="352"/>
    </location>
</feature>
<dbReference type="Pfam" id="PF00090">
    <property type="entry name" value="TSP_1"/>
    <property type="match status" value="1"/>
</dbReference>
<feature type="active site" evidence="15 18">
    <location>
        <position position="309"/>
    </location>
</feature>
<evidence type="ECO:0000256" key="9">
    <source>
        <dbReference type="ARBA" id="ARBA00022801"/>
    </source>
</evidence>
<feature type="binding site" evidence="16 18">
    <location>
        <position position="308"/>
    </location>
    <ligand>
        <name>Zn(2+)</name>
        <dbReference type="ChEBI" id="CHEBI:29105"/>
        <note>catalytic</note>
    </ligand>
</feature>
<dbReference type="PROSITE" id="PS50092">
    <property type="entry name" value="TSP1"/>
    <property type="match status" value="8"/>
</dbReference>
<feature type="disulfide bond" evidence="17">
    <location>
        <begin position="440"/>
        <end position="451"/>
    </location>
</feature>
<dbReference type="GO" id="GO:0030198">
    <property type="term" value="P:extracellular matrix organization"/>
    <property type="evidence" value="ECO:0007669"/>
    <property type="project" value="InterPro"/>
</dbReference>
<keyword evidence="9" id="KW-0378">Hydrolase</keyword>
<dbReference type="SMART" id="SM00209">
    <property type="entry name" value="TSP1"/>
    <property type="match status" value="9"/>
</dbReference>
<dbReference type="CDD" id="cd04273">
    <property type="entry name" value="ZnMc_ADAMTS_like"/>
    <property type="match status" value="1"/>
</dbReference>
<evidence type="ECO:0000256" key="10">
    <source>
        <dbReference type="ARBA" id="ARBA00022833"/>
    </source>
</evidence>
<sequence length="1348" mass="151546">MRGAKWLAAVLCPLALLVARLWAFRLHPGQETLVKQLSSYEIVTPVRVNEFGEVFPHTRHFSRRKRSSEPAALRTHYRLSAYGQLFQLNLSADAGFIAAQFAAVHIGAPRQPPSPDLRHCFYRGHVNAQQAHVAVLSVCGGLVSAFLEEKGCISYMKDRRQQLSLEFRQQLNPDFLDGFHFSLCSFFSSPTWIYVAAIYKDSSIGNLINIVIVKLIVIHNEQEGPTITFNAATTLRNFCIWQQAQNILDDAHPSHHDTAVLITREDICRAREKCDTLGLAELGTMCDPLRSCSISEENGLSAAFTIAHELGHVFNVPHDDSFKCKEAGIKHQYHVMAPTLNYHTSPWTWSKCSQKYITEFLDTGYGECLLDKPSGRIYGLSSQLPGLMYDVNKQCELMFGLGSQVCPYLKQCKRLWCTSTEGVHKGCRTQHMPLADGTVCGVGMHCRHGICVSREMETRPVDGEWGPWGPYSSCSRTCGGGIRSTTRLCNRPEPRNGGKYCVGRRMKFRSCNTDSCPKGKKDFREQQCSEFDGKHFNINGLTSAVRWLPKYSGISMKDRCKLFCRVSGTTSYYQLKDRVADGTPCGAETNDLCVQGLCRQAGCDHVLNSKARRDKCGICGGDNSSCKTLAGTFNRARYGYNVVVKIPKGATNIDIRQHSYSGKPEDDNYLALSDIHGNFILNGNFVVSMSKREINIHGAIFEYSGSNNTVERINSTDRIEEELTIQVLCVGNLYNPDVRYSFNIPIEDRSDLFTWDPYGPWQDCSRMCQGIRRRRMTCIRKSDHVVVSDQRCEHIPPVPDVSEECNTECELRWHSIGKSDCTSKCGPGYRSIEIHCMKYSVSKGLSALVDDRYCADQQKPPTREPCHGDCMLTSWHYTEWSECSRSCERGIRTREAFCLNNLGRHLPDRECQELPRVVTQSCNEFLCPSWSASEWSECPVTCGKGMKHRQVWCQLNDEQLRDDFCNLNDRPGSVTPCELPECASWQVGPWGACTVTCGRGYQMRAVKCVTGTYRVILDDDRECNAATRPRDNQVTLIVEICSASCGKGDRARYVSCRDAHGGIADESFCAHLPRPAEISSCFSPCGEWQVGNWSPCTVTCDSGIITRQVICVNYHQQINENYCDPEGRPSKEQECNMPPCPPVYHTPKIHEHPSHFPEAGYPPVHHPLDNTNQWNHPSVGGYQWRTGPWGACSSTCAGGFHRRVVVCQDEEGRSASYCDEASKPPESRHCDSGPCPRWNYGNWGECTQTCGDGIKTRLVICQLPTGQMLGDQNCEILDKPPNMAQCNVHSCPGDVSWHRGPWKSINGNQRWLDLILILFEMIPKLSLTSLEDGLRIQFFTFILINKIM</sequence>
<dbReference type="FunFam" id="2.60.120.830:FF:000001">
    <property type="entry name" value="A disintegrin and metalloproteinase with thrombospondin motifs 1"/>
    <property type="match status" value="1"/>
</dbReference>
<name>A0A8C9F6T5_PAVCR</name>
<dbReference type="Pfam" id="PF01562">
    <property type="entry name" value="Pep_M12B_propep"/>
    <property type="match status" value="1"/>
</dbReference>
<dbReference type="InterPro" id="IPR013273">
    <property type="entry name" value="ADAMTS/ADAMTS-like"/>
</dbReference>
<dbReference type="InterPro" id="IPR000884">
    <property type="entry name" value="TSP1_rpt"/>
</dbReference>
<evidence type="ECO:0000256" key="19">
    <source>
        <dbReference type="SAM" id="SignalP"/>
    </source>
</evidence>
<dbReference type="Gene3D" id="2.20.100.10">
    <property type="entry name" value="Thrombospondin type-1 (TSP1) repeat"/>
    <property type="match status" value="7"/>
</dbReference>
<dbReference type="InterPro" id="IPR002870">
    <property type="entry name" value="Peptidase_M12B_N"/>
</dbReference>
<dbReference type="InterPro" id="IPR024079">
    <property type="entry name" value="MetalloPept_cat_dom_sf"/>
</dbReference>
<evidence type="ECO:0000256" key="1">
    <source>
        <dbReference type="ARBA" id="ARBA00004498"/>
    </source>
</evidence>
<evidence type="ECO:0000256" key="6">
    <source>
        <dbReference type="ARBA" id="ARBA00022723"/>
    </source>
</evidence>
<dbReference type="InterPro" id="IPR050439">
    <property type="entry name" value="ADAMTS_ADAMTS-like"/>
</dbReference>
<dbReference type="Gene3D" id="2.60.120.830">
    <property type="match status" value="1"/>
</dbReference>
<keyword evidence="22" id="KW-1185">Reference proteome</keyword>
<feature type="binding site" evidence="16 18">
    <location>
        <position position="318"/>
    </location>
    <ligand>
        <name>Zn(2+)</name>
        <dbReference type="ChEBI" id="CHEBI:29105"/>
        <note>catalytic</note>
    </ligand>
</feature>
<keyword evidence="2" id="KW-0964">Secreted</keyword>
<feature type="signal peptide" evidence="19">
    <location>
        <begin position="1"/>
        <end position="23"/>
    </location>
</feature>
<feature type="domain" description="Peptidase M12B" evidence="20">
    <location>
        <begin position="194"/>
        <end position="373"/>
    </location>
</feature>
<feature type="disulfide bond" evidence="17">
    <location>
        <begin position="268"/>
        <end position="274"/>
    </location>
</feature>
<keyword evidence="6 16" id="KW-0479">Metal-binding</keyword>
<evidence type="ECO:0000256" key="5">
    <source>
        <dbReference type="ARBA" id="ARBA00022685"/>
    </source>
</evidence>
<evidence type="ECO:0000256" key="8">
    <source>
        <dbReference type="ARBA" id="ARBA00022737"/>
    </source>
</evidence>
<feature type="binding site" evidence="16">
    <location>
        <position position="371"/>
    </location>
    <ligand>
        <name>Ca(2+)</name>
        <dbReference type="ChEBI" id="CHEBI:29108"/>
        <label>1</label>
    </ligand>
</feature>
<keyword evidence="12" id="KW-0865">Zymogen</keyword>
<keyword evidence="3" id="KW-0272">Extracellular matrix</keyword>
<evidence type="ECO:0000313" key="21">
    <source>
        <dbReference type="Ensembl" id="ENSPSTP00000011126.1"/>
    </source>
</evidence>
<feature type="disulfide bond" evidence="17">
    <location>
        <begin position="286"/>
        <end position="368"/>
    </location>
</feature>
<feature type="binding site" evidence="16">
    <location>
        <position position="368"/>
    </location>
    <ligand>
        <name>Ca(2+)</name>
        <dbReference type="ChEBI" id="CHEBI:29108"/>
        <label>1</label>
    </ligand>
</feature>
<dbReference type="InterPro" id="IPR045371">
    <property type="entry name" value="ADAMTS_CR_3"/>
</dbReference>
<comment type="subcellular location">
    <subcellularLocation>
        <location evidence="1">Secreted</location>
        <location evidence="1">Extracellular space</location>
        <location evidence="1">Extracellular matrix</location>
    </subcellularLocation>
</comment>
<evidence type="ECO:0000256" key="3">
    <source>
        <dbReference type="ARBA" id="ARBA00022530"/>
    </source>
</evidence>
<evidence type="ECO:0000256" key="7">
    <source>
        <dbReference type="ARBA" id="ARBA00022729"/>
    </source>
</evidence>
<dbReference type="PROSITE" id="PS50215">
    <property type="entry name" value="ADAM_MEPRO"/>
    <property type="match status" value="1"/>
</dbReference>
<feature type="binding site" evidence="16">
    <location>
        <position position="371"/>
    </location>
    <ligand>
        <name>Ca(2+)</name>
        <dbReference type="ChEBI" id="CHEBI:29108"/>
        <label>2</label>
    </ligand>
</feature>
<dbReference type="Pfam" id="PF17771">
    <property type="entry name" value="ADAMTS_CR_2"/>
    <property type="match status" value="1"/>
</dbReference>
<feature type="binding site" evidence="16">
    <location>
        <position position="250"/>
    </location>
    <ligand>
        <name>Ca(2+)</name>
        <dbReference type="ChEBI" id="CHEBI:29108"/>
        <label>2</label>
    </ligand>
</feature>
<dbReference type="SUPFAM" id="SSF82895">
    <property type="entry name" value="TSP-1 type 1 repeat"/>
    <property type="match status" value="9"/>
</dbReference>
<evidence type="ECO:0000256" key="17">
    <source>
        <dbReference type="PIRSR" id="PIRSR613273-3"/>
    </source>
</evidence>
<dbReference type="InterPro" id="IPR010294">
    <property type="entry name" value="ADAMTS_spacer1"/>
</dbReference>
<reference evidence="21" key="1">
    <citation type="submission" date="2025-08" db="UniProtKB">
        <authorList>
            <consortium name="Ensembl"/>
        </authorList>
    </citation>
    <scope>IDENTIFICATION</scope>
</reference>
<dbReference type="InterPro" id="IPR041645">
    <property type="entry name" value="ADAMTS_CR_2"/>
</dbReference>
<feature type="binding site" evidence="16 18">
    <location>
        <position position="312"/>
    </location>
    <ligand>
        <name>Zn(2+)</name>
        <dbReference type="ChEBI" id="CHEBI:29105"/>
        <note>catalytic</note>
    </ligand>
</feature>
<dbReference type="GO" id="GO:0046872">
    <property type="term" value="F:metal ion binding"/>
    <property type="evidence" value="ECO:0007669"/>
    <property type="project" value="UniProtKB-KW"/>
</dbReference>
<dbReference type="Proteomes" id="UP000694428">
    <property type="component" value="Unplaced"/>
</dbReference>
<keyword evidence="14" id="KW-0325">Glycoprotein</keyword>
<dbReference type="FunFam" id="3.40.390.10:FF:000001">
    <property type="entry name" value="A disintegrin and metalloproteinase with thrombospondin motifs 1"/>
    <property type="match status" value="1"/>
</dbReference>
<feature type="disulfide bond" evidence="17">
    <location>
        <begin position="239"/>
        <end position="292"/>
    </location>
</feature>
<evidence type="ECO:0000256" key="18">
    <source>
        <dbReference type="PROSITE-ProRule" id="PRU00276"/>
    </source>
</evidence>
<dbReference type="PRINTS" id="PR01857">
    <property type="entry name" value="ADAMTSFAMILY"/>
</dbReference>
<feature type="disulfide bond" evidence="17">
    <location>
        <begin position="412"/>
        <end position="446"/>
    </location>
</feature>
<keyword evidence="8" id="KW-0677">Repeat</keyword>
<dbReference type="Pfam" id="PF19236">
    <property type="entry name" value="ADAMTS_CR_3"/>
    <property type="match status" value="1"/>
</dbReference>
<dbReference type="InterPro" id="IPR036383">
    <property type="entry name" value="TSP1_rpt_sf"/>
</dbReference>
<organism evidence="21 22">
    <name type="scientific">Pavo cristatus</name>
    <name type="common">Indian peafowl</name>
    <name type="synonym">Blue peafowl</name>
    <dbReference type="NCBI Taxonomy" id="9049"/>
    <lineage>
        <taxon>Eukaryota</taxon>
        <taxon>Metazoa</taxon>
        <taxon>Chordata</taxon>
        <taxon>Craniata</taxon>
        <taxon>Vertebrata</taxon>
        <taxon>Euteleostomi</taxon>
        <taxon>Archelosauria</taxon>
        <taxon>Archosauria</taxon>
        <taxon>Dinosauria</taxon>
        <taxon>Saurischia</taxon>
        <taxon>Theropoda</taxon>
        <taxon>Coelurosauria</taxon>
        <taxon>Aves</taxon>
        <taxon>Neognathae</taxon>
        <taxon>Galloanserae</taxon>
        <taxon>Galliformes</taxon>
        <taxon>Phasianidae</taxon>
        <taxon>Phasianinae</taxon>
        <taxon>Pavo</taxon>
    </lineage>
</organism>
<dbReference type="Ensembl" id="ENSPSTT00000011683.1">
    <property type="protein sequence ID" value="ENSPSTP00000011126.1"/>
    <property type="gene ID" value="ENSPSTG00000007503.1"/>
</dbReference>
<proteinExistence type="predicted"/>
<dbReference type="InterPro" id="IPR001590">
    <property type="entry name" value="Peptidase_M12B"/>
</dbReference>
<keyword evidence="4" id="KW-0645">Protease</keyword>
<dbReference type="Pfam" id="PF01421">
    <property type="entry name" value="Reprolysin"/>
    <property type="match status" value="1"/>
</dbReference>
<dbReference type="GO" id="GO:0006508">
    <property type="term" value="P:proteolysis"/>
    <property type="evidence" value="ECO:0007669"/>
    <property type="project" value="UniProtKB-KW"/>
</dbReference>
<evidence type="ECO:0000256" key="4">
    <source>
        <dbReference type="ARBA" id="ARBA00022670"/>
    </source>
</evidence>
<feature type="binding site" evidence="16">
    <location>
        <position position="257"/>
    </location>
    <ligand>
        <name>Ca(2+)</name>
        <dbReference type="ChEBI" id="CHEBI:29108"/>
        <label>1</label>
    </ligand>
</feature>
<evidence type="ECO:0000256" key="2">
    <source>
        <dbReference type="ARBA" id="ARBA00022525"/>
    </source>
</evidence>
<comment type="cofactor">
    <cofactor evidence="16">
        <name>Zn(2+)</name>
        <dbReference type="ChEBI" id="CHEBI:29105"/>
    </cofactor>
    <text evidence="16">Binds 1 zinc ion per subunit.</text>
</comment>
<feature type="chain" id="PRO_5033988006" evidence="19">
    <location>
        <begin position="24"/>
        <end position="1348"/>
    </location>
</feature>
<feature type="disulfide bond" evidence="17">
    <location>
        <begin position="478"/>
        <end position="516"/>
    </location>
</feature>
<accession>A0A8C9F6T5</accession>
<dbReference type="GO" id="GO:0004222">
    <property type="term" value="F:metalloendopeptidase activity"/>
    <property type="evidence" value="ECO:0007669"/>
    <property type="project" value="InterPro"/>
</dbReference>
<dbReference type="Gene3D" id="3.40.1620.60">
    <property type="match status" value="2"/>
</dbReference>